<dbReference type="InterPro" id="IPR002209">
    <property type="entry name" value="Fibroblast_GF_fam"/>
</dbReference>
<dbReference type="OrthoDB" id="2436667at2759"/>
<dbReference type="Gene3D" id="2.30.30.30">
    <property type="match status" value="1"/>
</dbReference>
<dbReference type="Proteomes" id="UP000675881">
    <property type="component" value="Chromosome 13"/>
</dbReference>
<evidence type="ECO:0000256" key="3">
    <source>
        <dbReference type="ARBA" id="ARBA00022980"/>
    </source>
</evidence>
<dbReference type="AlphaFoldDB" id="A0A7R8CHI7"/>
<dbReference type="Gene3D" id="2.80.10.50">
    <property type="match status" value="2"/>
</dbReference>
<dbReference type="GO" id="GO:0003735">
    <property type="term" value="F:structural constituent of ribosome"/>
    <property type="evidence" value="ECO:0007669"/>
    <property type="project" value="InterPro"/>
</dbReference>
<dbReference type="EMBL" id="HG994592">
    <property type="protein sequence ID" value="CAF2824390.1"/>
    <property type="molecule type" value="Genomic_DNA"/>
</dbReference>
<sequence>MAPCCRDCFEWLVSFAINVDNHDSYGSQNSTNKEEQEEESSGGFENILKGYTGEIKPLIFPGGIVKGVREAFNPHAVLHILTVGIGEIIIQGLESGTFIAMDSTGKVYGEEDPRDDRVRFFMEHVHGNYVTYLNKKYAHMGWYLALKQSGSPKRGELTSYPWPQKAILFTYRDPYPKSIPAIQLRNQHGYLLRLKDLNVTGTRDTNDECSIFELLPGNDDGVFHIHCIENDSYIAMGRDGNLYGHKDSSNPDTLFIQHSHPSRRMASPRKAKRLSSLHIKMRFYLNIWIPHVVVETSFFFLNPEKVVVELPRKWRRTRTSKAIYKFLKKTTPKKVEASKPAFVEKKVGGAKNGGTRMVRVKKLKNDFPTMERRAHRIAKKPEKLSRRVRPTLTPGTIAVILAGIHKGKRIVILKELSSGMLLISGPFKLNNCPIRRINQRYLLATSTKLDVSSIKMPENINDDYFRRLRAAKKPAGSVFEGKKEEYKPSEQRKKDQVEVDKQLLNVIMKHPEASLLKHT</sequence>
<evidence type="ECO:0000256" key="4">
    <source>
        <dbReference type="ARBA" id="ARBA00023274"/>
    </source>
</evidence>
<dbReference type="GO" id="GO:0022625">
    <property type="term" value="C:cytosolic large ribosomal subunit"/>
    <property type="evidence" value="ECO:0007669"/>
    <property type="project" value="TreeGrafter"/>
</dbReference>
<protein>
    <recommendedName>
        <fullName evidence="5">Large ribosomal subunit protein eL6</fullName>
    </recommendedName>
    <alternativeName>
        <fullName evidence="6">60S ribosomal protein L6</fullName>
    </alternativeName>
</protein>
<evidence type="ECO:0000313" key="9">
    <source>
        <dbReference type="Proteomes" id="UP000675881"/>
    </source>
</evidence>
<dbReference type="FunFam" id="2.30.30.30:FF:000014">
    <property type="entry name" value="60S ribosomal protein L6"/>
    <property type="match status" value="1"/>
</dbReference>
<dbReference type="InterPro" id="IPR000915">
    <property type="entry name" value="60S_ribosomal_eL6"/>
</dbReference>
<dbReference type="InterPro" id="IPR041997">
    <property type="entry name" value="Ribosomal_eL6_KOW"/>
</dbReference>
<keyword evidence="4" id="KW-0687">Ribonucleoprotein</keyword>
<proteinExistence type="inferred from homology"/>
<dbReference type="Pfam" id="PF00167">
    <property type="entry name" value="FGF"/>
    <property type="match status" value="2"/>
</dbReference>
<organism evidence="8 9">
    <name type="scientific">Lepeophtheirus salmonis</name>
    <name type="common">Salmon louse</name>
    <name type="synonym">Caligus salmonis</name>
    <dbReference type="NCBI Taxonomy" id="72036"/>
    <lineage>
        <taxon>Eukaryota</taxon>
        <taxon>Metazoa</taxon>
        <taxon>Ecdysozoa</taxon>
        <taxon>Arthropoda</taxon>
        <taxon>Crustacea</taxon>
        <taxon>Multicrustacea</taxon>
        <taxon>Hexanauplia</taxon>
        <taxon>Copepoda</taxon>
        <taxon>Siphonostomatoida</taxon>
        <taxon>Caligidae</taxon>
        <taxon>Lepeophtheirus</taxon>
    </lineage>
</organism>
<evidence type="ECO:0000256" key="2">
    <source>
        <dbReference type="ARBA" id="ARBA00010592"/>
    </source>
</evidence>
<evidence type="ECO:0000256" key="1">
    <source>
        <dbReference type="ARBA" id="ARBA00007936"/>
    </source>
</evidence>
<dbReference type="CDD" id="cd00058">
    <property type="entry name" value="beta-trefoil_FGF"/>
    <property type="match status" value="1"/>
</dbReference>
<evidence type="ECO:0000313" key="8">
    <source>
        <dbReference type="EMBL" id="CAF2824390.1"/>
    </source>
</evidence>
<dbReference type="Pfam" id="PF01159">
    <property type="entry name" value="Ribosomal_L6e"/>
    <property type="match status" value="1"/>
</dbReference>
<dbReference type="PANTHER" id="PTHR10715">
    <property type="entry name" value="60S RIBOSOMAL PROTEIN L6"/>
    <property type="match status" value="1"/>
</dbReference>
<accession>A0A7R8CHI7</accession>
<keyword evidence="9" id="KW-1185">Reference proteome</keyword>
<dbReference type="CDD" id="cd13156">
    <property type="entry name" value="KOW_RPL6"/>
    <property type="match status" value="1"/>
</dbReference>
<dbReference type="PANTHER" id="PTHR10715:SF0">
    <property type="entry name" value="LARGE RIBOSOMAL SUBUNIT PROTEIN EL6"/>
    <property type="match status" value="1"/>
</dbReference>
<dbReference type="InterPro" id="IPR008991">
    <property type="entry name" value="Translation_prot_SH3-like_sf"/>
</dbReference>
<dbReference type="SMART" id="SM00442">
    <property type="entry name" value="FGF"/>
    <property type="match status" value="1"/>
</dbReference>
<gene>
    <name evidence="8" type="ORF">LSAA_4156</name>
</gene>
<evidence type="ECO:0000256" key="6">
    <source>
        <dbReference type="ARBA" id="ARBA00035351"/>
    </source>
</evidence>
<name>A0A7R8CHI7_LEPSM</name>
<comment type="similarity">
    <text evidence="1">Belongs to the heparin-binding growth factors family.</text>
</comment>
<dbReference type="SUPFAM" id="SSF50353">
    <property type="entry name" value="Cytokine"/>
    <property type="match status" value="2"/>
</dbReference>
<dbReference type="GO" id="GO:0002181">
    <property type="term" value="P:cytoplasmic translation"/>
    <property type="evidence" value="ECO:0007669"/>
    <property type="project" value="TreeGrafter"/>
</dbReference>
<dbReference type="GO" id="GO:0003723">
    <property type="term" value="F:RNA binding"/>
    <property type="evidence" value="ECO:0007669"/>
    <property type="project" value="TreeGrafter"/>
</dbReference>
<comment type="similarity">
    <text evidence="2">Belongs to the eukaryotic ribosomal protein eL6 family.</text>
</comment>
<dbReference type="GO" id="GO:0000027">
    <property type="term" value="P:ribosomal large subunit assembly"/>
    <property type="evidence" value="ECO:0007669"/>
    <property type="project" value="TreeGrafter"/>
</dbReference>
<keyword evidence="3" id="KW-0689">Ribosomal protein</keyword>
<evidence type="ECO:0000256" key="7">
    <source>
        <dbReference type="ARBA" id="ARBA00046388"/>
    </source>
</evidence>
<dbReference type="InterPro" id="IPR056378">
    <property type="entry name" value="Let-756-like_FGF"/>
</dbReference>
<dbReference type="SUPFAM" id="SSF50104">
    <property type="entry name" value="Translation proteins SH3-like domain"/>
    <property type="match status" value="1"/>
</dbReference>
<dbReference type="InterPro" id="IPR008996">
    <property type="entry name" value="IL1/FGF"/>
</dbReference>
<dbReference type="InterPro" id="IPR014722">
    <property type="entry name" value="Rib_uL2_dom2"/>
</dbReference>
<comment type="subunit">
    <text evidence="7">Component of the large ribosomal subunit. May bind IPO9 with low affinity.</text>
</comment>
<reference evidence="8" key="1">
    <citation type="submission" date="2021-02" db="EMBL/GenBank/DDBJ databases">
        <authorList>
            <person name="Bekaert M."/>
        </authorList>
    </citation>
    <scope>NUCLEOTIDE SEQUENCE</scope>
    <source>
        <strain evidence="8">IoA-00</strain>
    </source>
</reference>
<evidence type="ECO:0000256" key="5">
    <source>
        <dbReference type="ARBA" id="ARBA00035233"/>
    </source>
</evidence>
<dbReference type="GO" id="GO:0008083">
    <property type="term" value="F:growth factor activity"/>
    <property type="evidence" value="ECO:0007669"/>
    <property type="project" value="InterPro"/>
</dbReference>